<evidence type="ECO:0000259" key="3">
    <source>
        <dbReference type="Pfam" id="PF07603"/>
    </source>
</evidence>
<evidence type="ECO:0000313" key="5">
    <source>
        <dbReference type="Proteomes" id="UP001166293"/>
    </source>
</evidence>
<evidence type="ECO:0000256" key="1">
    <source>
        <dbReference type="SAM" id="MobiDB-lite"/>
    </source>
</evidence>
<keyword evidence="5" id="KW-1185">Reference proteome</keyword>
<keyword evidence="2" id="KW-0732">Signal</keyword>
<accession>A0ABS6NBV6</accession>
<evidence type="ECO:0000256" key="2">
    <source>
        <dbReference type="SAM" id="SignalP"/>
    </source>
</evidence>
<gene>
    <name evidence="4" type="ORF">KUH32_17215</name>
</gene>
<feature type="signal peptide" evidence="2">
    <location>
        <begin position="1"/>
        <end position="20"/>
    </location>
</feature>
<dbReference type="InterPro" id="IPR011460">
    <property type="entry name" value="Lcl_C"/>
</dbReference>
<reference evidence="4" key="1">
    <citation type="submission" date="2021-06" db="EMBL/GenBank/DDBJ databases">
        <title>Thalassococcus sp. CAU 1522 isolated from sea sand, Republic of Korea.</title>
        <authorList>
            <person name="Kim W."/>
        </authorList>
    </citation>
    <scope>NUCLEOTIDE SEQUENCE</scope>
    <source>
        <strain evidence="4">CAU 1522</strain>
    </source>
</reference>
<dbReference type="Proteomes" id="UP001166293">
    <property type="component" value="Unassembled WGS sequence"/>
</dbReference>
<dbReference type="Pfam" id="PF07603">
    <property type="entry name" value="Lcl_C"/>
    <property type="match status" value="2"/>
</dbReference>
<feature type="chain" id="PRO_5046937704" evidence="2">
    <location>
        <begin position="21"/>
        <end position="413"/>
    </location>
</feature>
<feature type="domain" description="Lcl C-terminal" evidence="3">
    <location>
        <begin position="76"/>
        <end position="230"/>
    </location>
</feature>
<comment type="caution">
    <text evidence="4">The sequence shown here is derived from an EMBL/GenBank/DDBJ whole genome shotgun (WGS) entry which is preliminary data.</text>
</comment>
<name>A0ABS6NBV6_9RHOB</name>
<dbReference type="EMBL" id="JAHRWL010000003">
    <property type="protein sequence ID" value="MBV2361506.1"/>
    <property type="molecule type" value="Genomic_DNA"/>
</dbReference>
<feature type="region of interest" description="Disordered" evidence="1">
    <location>
        <begin position="376"/>
        <end position="397"/>
    </location>
</feature>
<feature type="domain" description="Lcl C-terminal" evidence="3">
    <location>
        <begin position="246"/>
        <end position="359"/>
    </location>
</feature>
<protein>
    <submittedName>
        <fullName evidence="4">DUF1566 domain-containing protein</fullName>
    </submittedName>
</protein>
<sequence length="413" mass="44799">MPTRSIFRTVSLALPTYAVAASVSFAEAPFPIPDTMQSACYDATREIGCPAPGEPFYGQDAQHLGPQQSYTDNGDGTVTDEVTGLIWVQSPDLNGDGVIDIDDKLTYEEALAGAETFELGGYDDWRLPTITEMYSLMNFNGIDPSGLEGDDSSAIRPFIDTTVFDFGYGDTEAGERLIDGQLASSTRYVWNTMHGQDETLFGVNFADGRIKGYGLTLRGQPKEFYVMYVRGPVGYGVPDLADNGDGTVTNAATGLMWAQADNGEAISWEDALAWAEAMNAADYLGYDDWRVPNVKELQGLVEYTRSPDTTGSAALDPVFRISEIINEAGEPDYPFHWSSTTHANFTDHPGTFAAYVSFGRAMGYMNGWTDVHGAGAQRSDPKVGDAANYPKGNGPQGDAIRVLNHVRLVRDAD</sequence>
<dbReference type="PANTHER" id="PTHR35812">
    <property type="entry name" value="LIPOPROTEIN"/>
    <property type="match status" value="1"/>
</dbReference>
<organism evidence="4 5">
    <name type="scientific">Thalassococcus arenae</name>
    <dbReference type="NCBI Taxonomy" id="2851652"/>
    <lineage>
        <taxon>Bacteria</taxon>
        <taxon>Pseudomonadati</taxon>
        <taxon>Pseudomonadota</taxon>
        <taxon>Alphaproteobacteria</taxon>
        <taxon>Rhodobacterales</taxon>
        <taxon>Roseobacteraceae</taxon>
        <taxon>Thalassococcus</taxon>
    </lineage>
</organism>
<evidence type="ECO:0000313" key="4">
    <source>
        <dbReference type="EMBL" id="MBV2361506.1"/>
    </source>
</evidence>
<dbReference type="PANTHER" id="PTHR35812:SF1">
    <property type="entry name" value="LIPOPROTEIN"/>
    <property type="match status" value="1"/>
</dbReference>
<proteinExistence type="predicted"/>
<dbReference type="RefSeq" id="WP_217779898.1">
    <property type="nucleotide sequence ID" value="NZ_JAHRWL010000003.1"/>
</dbReference>